<feature type="domain" description="3-hydroxyisobutyrate dehydrogenase-like NAD-binding" evidence="5">
    <location>
        <begin position="171"/>
        <end position="286"/>
    </location>
</feature>
<evidence type="ECO:0000259" key="5">
    <source>
        <dbReference type="Pfam" id="PF14833"/>
    </source>
</evidence>
<dbReference type="PANTHER" id="PTHR43580">
    <property type="entry name" value="OXIDOREDUCTASE GLYR1-RELATED"/>
    <property type="match status" value="1"/>
</dbReference>
<dbReference type="GO" id="GO:0050661">
    <property type="term" value="F:NADP binding"/>
    <property type="evidence" value="ECO:0007669"/>
    <property type="project" value="InterPro"/>
</dbReference>
<dbReference type="PANTHER" id="PTHR43580:SF2">
    <property type="entry name" value="CYTOKINE-LIKE NUCLEAR FACTOR N-PAC"/>
    <property type="match status" value="1"/>
</dbReference>
<dbReference type="RefSeq" id="WP_069694091.1">
    <property type="nucleotide sequence ID" value="NZ_CP017148.1"/>
</dbReference>
<keyword evidence="1" id="KW-0560">Oxidoreductase</keyword>
<dbReference type="Gene3D" id="3.40.50.720">
    <property type="entry name" value="NAD(P)-binding Rossmann-like Domain"/>
    <property type="match status" value="1"/>
</dbReference>
<gene>
    <name evidence="6" type="ORF">BHK69_29695</name>
</gene>
<reference evidence="6 7" key="1">
    <citation type="journal article" date="2015" name="Antonie Van Leeuwenhoek">
        <title>Bosea vaviloviae sp. nov., a new species of slow-growing rhizobia isolated from nodules of the relict species Vavilovia formosa (Stev.) Fed.</title>
        <authorList>
            <person name="Safronova V.I."/>
            <person name="Kuznetsova I.G."/>
            <person name="Sazanova A.L."/>
            <person name="Kimeklis A.K."/>
            <person name="Belimov A.A."/>
            <person name="Andronov E.E."/>
            <person name="Pinaev A.G."/>
            <person name="Chizhevskaya E.P."/>
            <person name="Pukhaev A.R."/>
            <person name="Popov K.P."/>
            <person name="Willems A."/>
            <person name="Tikhonovich I.A."/>
        </authorList>
    </citation>
    <scope>NUCLEOTIDE SEQUENCE [LARGE SCALE GENOMIC DNA]</scope>
    <source>
        <strain evidence="6 7">Vaf18</strain>
        <plasmid evidence="6">unnamed1</plasmid>
    </source>
</reference>
<dbReference type="GO" id="GO:0051287">
    <property type="term" value="F:NAD binding"/>
    <property type="evidence" value="ECO:0007669"/>
    <property type="project" value="InterPro"/>
</dbReference>
<dbReference type="InterPro" id="IPR015815">
    <property type="entry name" value="HIBADH-related"/>
</dbReference>
<dbReference type="AlphaFoldDB" id="A0A1D7UC03"/>
<dbReference type="Gene3D" id="1.10.1040.10">
    <property type="entry name" value="N-(1-d-carboxylethyl)-l-norvaline Dehydrogenase, domain 2"/>
    <property type="match status" value="1"/>
</dbReference>
<geneLocation type="plasmid" evidence="6 7">
    <name>unnamed1</name>
</geneLocation>
<dbReference type="Pfam" id="PF14833">
    <property type="entry name" value="NAD_binding_11"/>
    <property type="match status" value="1"/>
</dbReference>
<evidence type="ECO:0000256" key="2">
    <source>
        <dbReference type="ARBA" id="ARBA00023027"/>
    </source>
</evidence>
<feature type="domain" description="6-phosphogluconate dehydrogenase NADP-binding" evidence="4">
    <location>
        <begin position="6"/>
        <end position="159"/>
    </location>
</feature>
<dbReference type="SUPFAM" id="SSF51735">
    <property type="entry name" value="NAD(P)-binding Rossmann-fold domains"/>
    <property type="match status" value="1"/>
</dbReference>
<keyword evidence="2" id="KW-0520">NAD</keyword>
<dbReference type="InterPro" id="IPR013328">
    <property type="entry name" value="6PGD_dom2"/>
</dbReference>
<dbReference type="InterPro" id="IPR036291">
    <property type="entry name" value="NAD(P)-bd_dom_sf"/>
</dbReference>
<dbReference type="InterPro" id="IPR029154">
    <property type="entry name" value="HIBADH-like_NADP-bd"/>
</dbReference>
<dbReference type="InterPro" id="IPR006115">
    <property type="entry name" value="6PGDH_NADP-bd"/>
</dbReference>
<sequence>MAQALTIGWIGLGKMGLPIAIRIAEAGHDITGHDRDASRMDAAVAGGVRKAAEMAAAASRDIVFTSLPDDRALQAVALGADGLLAAMAPGAILVETSTVSPEISAEVAHAAQARGVAYLRLPVSGNASIAHTGNLTCFVSGPADAFEVVRPVAAAFTRAQKYLGEAEEARYAKLAVNLMIAVSAAMMGESIVLARKGRIGWQDILDVLTESAVASPMVKYKAVHLAERDFSPTFSCRQMAKDLDLIIDAGHASAVAMPLAALTRETYGALIGRGCGEDDFISTVRLSEWLAGLGEPDGEDKPGGHDAEL</sequence>
<dbReference type="Proteomes" id="UP000094969">
    <property type="component" value="Plasmid unnamed1"/>
</dbReference>
<dbReference type="InterPro" id="IPR051265">
    <property type="entry name" value="HIBADH-related_NP60_sf"/>
</dbReference>
<organism evidence="6 7">
    <name type="scientific">Bosea vaviloviae</name>
    <dbReference type="NCBI Taxonomy" id="1526658"/>
    <lineage>
        <taxon>Bacteria</taxon>
        <taxon>Pseudomonadati</taxon>
        <taxon>Pseudomonadota</taxon>
        <taxon>Alphaproteobacteria</taxon>
        <taxon>Hyphomicrobiales</taxon>
        <taxon>Boseaceae</taxon>
        <taxon>Bosea</taxon>
    </lineage>
</organism>
<dbReference type="KEGG" id="bvv:BHK69_29695"/>
<dbReference type="Pfam" id="PF03446">
    <property type="entry name" value="NAD_binding_2"/>
    <property type="match status" value="1"/>
</dbReference>
<dbReference type="InterPro" id="IPR008927">
    <property type="entry name" value="6-PGluconate_DH-like_C_sf"/>
</dbReference>
<protein>
    <submittedName>
        <fullName evidence="6">Dehydrogenase</fullName>
    </submittedName>
</protein>
<dbReference type="EMBL" id="CP017148">
    <property type="protein sequence ID" value="AOO84908.1"/>
    <property type="molecule type" value="Genomic_DNA"/>
</dbReference>
<evidence type="ECO:0000259" key="4">
    <source>
        <dbReference type="Pfam" id="PF03446"/>
    </source>
</evidence>
<proteinExistence type="predicted"/>
<keyword evidence="7" id="KW-1185">Reference proteome</keyword>
<evidence type="ECO:0000256" key="1">
    <source>
        <dbReference type="ARBA" id="ARBA00023002"/>
    </source>
</evidence>
<evidence type="ECO:0000313" key="6">
    <source>
        <dbReference type="EMBL" id="AOO84908.1"/>
    </source>
</evidence>
<feature type="active site" evidence="3">
    <location>
        <position position="173"/>
    </location>
</feature>
<accession>A0A1D7UC03</accession>
<evidence type="ECO:0000313" key="7">
    <source>
        <dbReference type="Proteomes" id="UP000094969"/>
    </source>
</evidence>
<dbReference type="GO" id="GO:0016491">
    <property type="term" value="F:oxidoreductase activity"/>
    <property type="evidence" value="ECO:0007669"/>
    <property type="project" value="UniProtKB-KW"/>
</dbReference>
<dbReference type="SUPFAM" id="SSF48179">
    <property type="entry name" value="6-phosphogluconate dehydrogenase C-terminal domain-like"/>
    <property type="match status" value="1"/>
</dbReference>
<dbReference type="PIRSF" id="PIRSF000103">
    <property type="entry name" value="HIBADH"/>
    <property type="match status" value="1"/>
</dbReference>
<name>A0A1D7UC03_9HYPH</name>
<evidence type="ECO:0000256" key="3">
    <source>
        <dbReference type="PIRSR" id="PIRSR000103-1"/>
    </source>
</evidence>
<keyword evidence="6" id="KW-0614">Plasmid</keyword>